<feature type="non-terminal residue" evidence="1">
    <location>
        <position position="1"/>
    </location>
</feature>
<dbReference type="InterPro" id="IPR027417">
    <property type="entry name" value="P-loop_NTPase"/>
</dbReference>
<dbReference type="EMBL" id="WKLC01001640">
    <property type="protein sequence ID" value="MSE18193.1"/>
    <property type="molecule type" value="Genomic_DNA"/>
</dbReference>
<dbReference type="Gene3D" id="3.40.50.300">
    <property type="entry name" value="P-loop containing nucleotide triphosphate hydrolases"/>
    <property type="match status" value="1"/>
</dbReference>
<dbReference type="Proteomes" id="UP000461948">
    <property type="component" value="Unassembled WGS sequence"/>
</dbReference>
<sequence length="90" mass="9785">GNIGFMSKLSNKADHKLCHSLAKEIFGGDMLDAALPRLDGFERCGESFDTVISANPSTYVGSSEALKNARSAAEDFAKAVFDRIEFIRLN</sequence>
<evidence type="ECO:0000313" key="2">
    <source>
        <dbReference type="Proteomes" id="UP000461948"/>
    </source>
</evidence>
<organism evidence="1 2">
    <name type="scientific">Enterobacter agglomerans</name>
    <name type="common">Erwinia herbicola</name>
    <name type="synonym">Pantoea agglomerans</name>
    <dbReference type="NCBI Taxonomy" id="549"/>
    <lineage>
        <taxon>Bacteria</taxon>
        <taxon>Pseudomonadati</taxon>
        <taxon>Pseudomonadota</taxon>
        <taxon>Gammaproteobacteria</taxon>
        <taxon>Enterobacterales</taxon>
        <taxon>Erwiniaceae</taxon>
        <taxon>Pantoea</taxon>
        <taxon>Pantoea agglomerans group</taxon>
    </lineage>
</organism>
<comment type="caution">
    <text evidence="1">The sequence shown here is derived from an EMBL/GenBank/DDBJ whole genome shotgun (WGS) entry which is preliminary data.</text>
</comment>
<reference evidence="1 2" key="1">
    <citation type="submission" date="2019-11" db="EMBL/GenBank/DDBJ databases">
        <title>Draft Genome Sequence of Plant Growth-Promoting Rhizosphere-Associated Bacteria.</title>
        <authorList>
            <person name="Vasilyev I.Y."/>
            <person name="Radchenko V."/>
            <person name="Ilnitskaya E.V."/>
        </authorList>
    </citation>
    <scope>NUCLEOTIDE SEQUENCE [LARGE SCALE GENOMIC DNA]</scope>
    <source>
        <strain evidence="1 2">VRA_MhP_f</strain>
    </source>
</reference>
<evidence type="ECO:0000313" key="1">
    <source>
        <dbReference type="EMBL" id="MSE18193.1"/>
    </source>
</evidence>
<gene>
    <name evidence="1" type="ORF">GKC49_24795</name>
</gene>
<accession>A0A7X2MRR9</accession>
<proteinExistence type="predicted"/>
<name>A0A7X2MRR9_ENTAG</name>
<protein>
    <submittedName>
        <fullName evidence="1">ParA family protein</fullName>
    </submittedName>
</protein>
<dbReference type="AlphaFoldDB" id="A0A7X2MRR9"/>